<dbReference type="GeneID" id="61420313"/>
<dbReference type="EMBL" id="NSGR01000008">
    <property type="protein sequence ID" value="PCH12434.1"/>
    <property type="molecule type" value="Genomic_DNA"/>
</dbReference>
<dbReference type="STRING" id="936154.STP_0802"/>
<dbReference type="PANTHER" id="PTHR20854:SF4">
    <property type="entry name" value="INOSITOL-1-MONOPHOSPHATASE-RELATED"/>
    <property type="match status" value="1"/>
</dbReference>
<feature type="binding site" evidence="1">
    <location>
        <position position="205"/>
    </location>
    <ligand>
        <name>Mg(2+)</name>
        <dbReference type="ChEBI" id="CHEBI:18420"/>
        <label>1</label>
        <note>catalytic</note>
    </ligand>
</feature>
<name>A0A0E2UAC2_9STRE</name>
<comment type="cofactor">
    <cofactor evidence="1">
        <name>Mg(2+)</name>
        <dbReference type="ChEBI" id="CHEBI:18420"/>
    </cofactor>
</comment>
<reference evidence="3 4" key="1">
    <citation type="submission" date="2016-06" db="EMBL/GenBank/DDBJ databases">
        <authorList>
            <person name="Haines A.N."/>
            <person name="Council K.R."/>
        </authorList>
    </citation>
    <scope>NUCLEOTIDE SEQUENCE [LARGE SCALE GENOMIC DNA]</scope>
    <source>
        <strain evidence="3 4">SP158-29</strain>
    </source>
</reference>
<reference evidence="2" key="2">
    <citation type="submission" date="2023-03" db="EMBL/GenBank/DDBJ databases">
        <authorList>
            <person name="Shen W."/>
            <person name="Cai J."/>
        </authorList>
    </citation>
    <scope>NUCLEOTIDE SEQUENCE</scope>
    <source>
        <strain evidence="2">P82-2</strain>
    </source>
</reference>
<keyword evidence="1" id="KW-0479">Metal-binding</keyword>
<dbReference type="AlphaFoldDB" id="A0A0E2UAC2"/>
<evidence type="ECO:0000313" key="4">
    <source>
        <dbReference type="Proteomes" id="UP000217465"/>
    </source>
</evidence>
<evidence type="ECO:0000256" key="1">
    <source>
        <dbReference type="PIRSR" id="PIRSR600760-2"/>
    </source>
</evidence>
<comment type="caution">
    <text evidence="2">The sequence shown here is derived from an EMBL/GenBank/DDBJ whole genome shotgun (WGS) entry which is preliminary data.</text>
</comment>
<dbReference type="RefSeq" id="WP_003103151.1">
    <property type="nucleotide sequence ID" value="NZ_BAWT01000002.1"/>
</dbReference>
<dbReference type="SUPFAM" id="SSF56655">
    <property type="entry name" value="Carbohydrate phosphatase"/>
    <property type="match status" value="1"/>
</dbReference>
<dbReference type="InterPro" id="IPR000760">
    <property type="entry name" value="Inositol_monophosphatase-like"/>
</dbReference>
<dbReference type="CDD" id="cd01637">
    <property type="entry name" value="IMPase_like"/>
    <property type="match status" value="1"/>
</dbReference>
<proteinExistence type="predicted"/>
<keyword evidence="1" id="KW-0460">Magnesium</keyword>
<dbReference type="GO" id="GO:0006020">
    <property type="term" value="P:inositol metabolic process"/>
    <property type="evidence" value="ECO:0007669"/>
    <property type="project" value="TreeGrafter"/>
</dbReference>
<dbReference type="GO" id="GO:0007165">
    <property type="term" value="P:signal transduction"/>
    <property type="evidence" value="ECO:0007669"/>
    <property type="project" value="TreeGrafter"/>
</dbReference>
<feature type="binding site" evidence="1">
    <location>
        <position position="86"/>
    </location>
    <ligand>
        <name>Mg(2+)</name>
        <dbReference type="ChEBI" id="CHEBI:18420"/>
        <label>1</label>
        <note>catalytic</note>
    </ligand>
</feature>
<dbReference type="PRINTS" id="PR00377">
    <property type="entry name" value="IMPHPHTASES"/>
</dbReference>
<dbReference type="PANTHER" id="PTHR20854">
    <property type="entry name" value="INOSITOL MONOPHOSPHATASE"/>
    <property type="match status" value="1"/>
</dbReference>
<dbReference type="Proteomes" id="UP001180515">
    <property type="component" value="Unassembled WGS sequence"/>
</dbReference>
<protein>
    <submittedName>
        <fullName evidence="2">Inositol monophosphatase family protein</fullName>
    </submittedName>
    <submittedName>
        <fullName evidence="3">Inositol-1-monophosphatase</fullName>
    </submittedName>
</protein>
<dbReference type="EMBL" id="JARQAG010000011">
    <property type="protein sequence ID" value="MDT2732154.1"/>
    <property type="molecule type" value="Genomic_DNA"/>
</dbReference>
<dbReference type="Proteomes" id="UP000217465">
    <property type="component" value="Unassembled WGS sequence"/>
</dbReference>
<feature type="binding site" evidence="1">
    <location>
        <position position="85"/>
    </location>
    <ligand>
        <name>Mg(2+)</name>
        <dbReference type="ChEBI" id="CHEBI:18420"/>
        <label>1</label>
        <note>catalytic</note>
    </ligand>
</feature>
<dbReference type="Gene3D" id="3.30.540.10">
    <property type="entry name" value="Fructose-1,6-Bisphosphatase, subunit A, domain 1"/>
    <property type="match status" value="1"/>
</dbReference>
<evidence type="ECO:0000313" key="2">
    <source>
        <dbReference type="EMBL" id="MDT2732154.1"/>
    </source>
</evidence>
<dbReference type="Pfam" id="PF00459">
    <property type="entry name" value="Inositol_P"/>
    <property type="match status" value="1"/>
</dbReference>
<evidence type="ECO:0000313" key="5">
    <source>
        <dbReference type="Proteomes" id="UP001180515"/>
    </source>
</evidence>
<dbReference type="eggNOG" id="COG0483">
    <property type="taxonomic scope" value="Bacteria"/>
</dbReference>
<feature type="binding site" evidence="1">
    <location>
        <position position="83"/>
    </location>
    <ligand>
        <name>Mg(2+)</name>
        <dbReference type="ChEBI" id="CHEBI:18420"/>
        <label>1</label>
        <note>catalytic</note>
    </ligand>
</feature>
<dbReference type="GO" id="GO:0008934">
    <property type="term" value="F:inositol monophosphate 1-phosphatase activity"/>
    <property type="evidence" value="ECO:0007669"/>
    <property type="project" value="TreeGrafter"/>
</dbReference>
<organism evidence="2 5">
    <name type="scientific">Streptococcus parauberis</name>
    <dbReference type="NCBI Taxonomy" id="1348"/>
    <lineage>
        <taxon>Bacteria</taxon>
        <taxon>Bacillati</taxon>
        <taxon>Bacillota</taxon>
        <taxon>Bacilli</taxon>
        <taxon>Lactobacillales</taxon>
        <taxon>Streptococcaceae</taxon>
        <taxon>Streptococcus</taxon>
    </lineage>
</organism>
<sequence length="252" mass="28624">MINKFDFAKSLIYDAADFIKEKMSGQLDIQVKSNHDDLVTNVDQETQDFLISQIKKHYPQDNILAEENDVRHPINDGSVWVIDPIDGTVNFIVQGENFAIMLAYFEDGVGQFAFIYDVMKDQLLAGGGQFDVLFNDKKVLPYEPKGLSESLVICNSGMYLENYCGLMNLIRQSLGVRIYGGAGISIIKVLRQQVFGYFSYIQPWDYAAAYIFGERLGYVLLTIEGEKPDFQTRQKVMFVPEAELPVLKKILN</sequence>
<dbReference type="Gene3D" id="3.40.190.80">
    <property type="match status" value="1"/>
</dbReference>
<gene>
    <name evidence="3" type="primary">suhB</name>
    <name evidence="3" type="ORF">A9Y57_01149</name>
    <name evidence="2" type="ORF">P7G31_07860</name>
</gene>
<evidence type="ECO:0000313" key="3">
    <source>
        <dbReference type="EMBL" id="PCH12434.1"/>
    </source>
</evidence>
<feature type="binding site" evidence="1">
    <location>
        <position position="66"/>
    </location>
    <ligand>
        <name>Mg(2+)</name>
        <dbReference type="ChEBI" id="CHEBI:18420"/>
        <label>1</label>
        <note>catalytic</note>
    </ligand>
</feature>
<dbReference type="GO" id="GO:0046872">
    <property type="term" value="F:metal ion binding"/>
    <property type="evidence" value="ECO:0007669"/>
    <property type="project" value="UniProtKB-KW"/>
</dbReference>
<accession>A0A0E2UAC2</accession>